<accession>A0ACD5YQL8</accession>
<evidence type="ECO:0000313" key="1">
    <source>
        <dbReference type="EnsemblPlants" id="AVESA.00010b.r2.6AG1017660.1.CDS"/>
    </source>
</evidence>
<reference evidence="1" key="1">
    <citation type="submission" date="2021-05" db="EMBL/GenBank/DDBJ databases">
        <authorList>
            <person name="Scholz U."/>
            <person name="Mascher M."/>
            <person name="Fiebig A."/>
        </authorList>
    </citation>
    <scope>NUCLEOTIDE SEQUENCE [LARGE SCALE GENOMIC DNA]</scope>
</reference>
<sequence>MARHTIGSFGSVILILLLPWYCAMTAVSGYNTTEWIVGGDKGWSFGVAGWENGKPIQPGDTLVFKYKPGAHNVVEVDVDGYMECKAPDGAKVYSTGDDRFVMPGGKAYYICTFPGHCEKGMRIGIPPR</sequence>
<proteinExistence type="predicted"/>
<name>A0ACD5YQL8_AVESA</name>
<reference evidence="1" key="2">
    <citation type="submission" date="2025-09" db="UniProtKB">
        <authorList>
            <consortium name="EnsemblPlants"/>
        </authorList>
    </citation>
    <scope>IDENTIFICATION</scope>
</reference>
<evidence type="ECO:0000313" key="2">
    <source>
        <dbReference type="Proteomes" id="UP001732700"/>
    </source>
</evidence>
<dbReference type="Proteomes" id="UP001732700">
    <property type="component" value="Chromosome 6A"/>
</dbReference>
<organism evidence="1 2">
    <name type="scientific">Avena sativa</name>
    <name type="common">Oat</name>
    <dbReference type="NCBI Taxonomy" id="4498"/>
    <lineage>
        <taxon>Eukaryota</taxon>
        <taxon>Viridiplantae</taxon>
        <taxon>Streptophyta</taxon>
        <taxon>Embryophyta</taxon>
        <taxon>Tracheophyta</taxon>
        <taxon>Spermatophyta</taxon>
        <taxon>Magnoliopsida</taxon>
        <taxon>Liliopsida</taxon>
        <taxon>Poales</taxon>
        <taxon>Poaceae</taxon>
        <taxon>BOP clade</taxon>
        <taxon>Pooideae</taxon>
        <taxon>Poodae</taxon>
        <taxon>Poeae</taxon>
        <taxon>Poeae Chloroplast Group 1 (Aveneae type)</taxon>
        <taxon>Aveninae</taxon>
        <taxon>Avena</taxon>
    </lineage>
</organism>
<keyword evidence="2" id="KW-1185">Reference proteome</keyword>
<dbReference type="EnsemblPlants" id="AVESA.00010b.r2.6AG1017660.1">
    <property type="protein sequence ID" value="AVESA.00010b.r2.6AG1017660.1.CDS"/>
    <property type="gene ID" value="AVESA.00010b.r2.6AG1017660"/>
</dbReference>
<protein>
    <submittedName>
        <fullName evidence="1">Uncharacterized protein</fullName>
    </submittedName>
</protein>